<keyword evidence="3" id="KW-1185">Reference proteome</keyword>
<dbReference type="SUPFAM" id="SSF55797">
    <property type="entry name" value="PR-1-like"/>
    <property type="match status" value="1"/>
</dbReference>
<dbReference type="AlphaFoldDB" id="A0AA36GZ63"/>
<dbReference type="SMART" id="SM00198">
    <property type="entry name" value="SCP"/>
    <property type="match status" value="1"/>
</dbReference>
<dbReference type="InterPro" id="IPR035940">
    <property type="entry name" value="CAP_sf"/>
</dbReference>
<feature type="domain" description="SCP" evidence="1">
    <location>
        <begin position="85"/>
        <end position="241"/>
    </location>
</feature>
<dbReference type="CDD" id="cd05380">
    <property type="entry name" value="CAP_euk"/>
    <property type="match status" value="1"/>
</dbReference>
<sequence>MQTLFPTTTTMQISTTTKKITTMSYTTTSKCVVTTTPKCVVTTTCRPARNQARAKREATAGNIQKQTFQIPDSQICPNNKEMTDTLRLLFLDMHNYRRLVLSMGKVKREGELLPQAKNMMRLVYDCGLEELAVKYAKRCPLTKSQKPGKVHLGKNYYRVSKVENASLVDAVVTGVDSWWRAGETTHPGPSVLFQKSYLHTPIESFTQMAWATTKYLGCSVADCQSSYVCVCNYSPRGNIVGKSVYQPGRSCTECGSGTTCEAESYFDLLYSIHLNNYAHPKINKKRKSKLGHACSEPRFISVDLGCLLES</sequence>
<proteinExistence type="predicted"/>
<organism evidence="2 3">
    <name type="scientific">Cylicocyclus nassatus</name>
    <name type="common">Nematode worm</name>
    <dbReference type="NCBI Taxonomy" id="53992"/>
    <lineage>
        <taxon>Eukaryota</taxon>
        <taxon>Metazoa</taxon>
        <taxon>Ecdysozoa</taxon>
        <taxon>Nematoda</taxon>
        <taxon>Chromadorea</taxon>
        <taxon>Rhabditida</taxon>
        <taxon>Rhabditina</taxon>
        <taxon>Rhabditomorpha</taxon>
        <taxon>Strongyloidea</taxon>
        <taxon>Strongylidae</taxon>
        <taxon>Cylicocyclus</taxon>
    </lineage>
</organism>
<accession>A0AA36GZ63</accession>
<comment type="caution">
    <text evidence="2">The sequence shown here is derived from an EMBL/GenBank/DDBJ whole genome shotgun (WGS) entry which is preliminary data.</text>
</comment>
<dbReference type="PRINTS" id="PR00837">
    <property type="entry name" value="V5TPXLIKE"/>
</dbReference>
<dbReference type="Pfam" id="PF00188">
    <property type="entry name" value="CAP"/>
    <property type="match status" value="1"/>
</dbReference>
<evidence type="ECO:0000259" key="1">
    <source>
        <dbReference type="SMART" id="SM00198"/>
    </source>
</evidence>
<gene>
    <name evidence="2" type="ORF">CYNAS_LOCUS13064</name>
</gene>
<dbReference type="PANTHER" id="PTHR10334">
    <property type="entry name" value="CYSTEINE-RICH SECRETORY PROTEIN-RELATED"/>
    <property type="match status" value="1"/>
</dbReference>
<dbReference type="EMBL" id="CATQJL010000305">
    <property type="protein sequence ID" value="CAJ0601081.1"/>
    <property type="molecule type" value="Genomic_DNA"/>
</dbReference>
<dbReference type="Gene3D" id="3.40.33.10">
    <property type="entry name" value="CAP"/>
    <property type="match status" value="1"/>
</dbReference>
<dbReference type="InterPro" id="IPR014044">
    <property type="entry name" value="CAP_dom"/>
</dbReference>
<name>A0AA36GZ63_CYLNA</name>
<dbReference type="InterPro" id="IPR001283">
    <property type="entry name" value="CRISP-related"/>
</dbReference>
<dbReference type="Proteomes" id="UP001176961">
    <property type="component" value="Unassembled WGS sequence"/>
</dbReference>
<evidence type="ECO:0000313" key="3">
    <source>
        <dbReference type="Proteomes" id="UP001176961"/>
    </source>
</evidence>
<reference evidence="2" key="1">
    <citation type="submission" date="2023-07" db="EMBL/GenBank/DDBJ databases">
        <authorList>
            <consortium name="CYATHOMIX"/>
        </authorList>
    </citation>
    <scope>NUCLEOTIDE SEQUENCE</scope>
    <source>
        <strain evidence="2">N/A</strain>
    </source>
</reference>
<evidence type="ECO:0000313" key="2">
    <source>
        <dbReference type="EMBL" id="CAJ0601081.1"/>
    </source>
</evidence>
<protein>
    <recommendedName>
        <fullName evidence="1">SCP domain-containing protein</fullName>
    </recommendedName>
</protein>